<dbReference type="SUPFAM" id="SSF53254">
    <property type="entry name" value="Phosphoglycerate mutase-like"/>
    <property type="match status" value="1"/>
</dbReference>
<evidence type="ECO:0000313" key="8">
    <source>
        <dbReference type="Proteomes" id="UP000031419"/>
    </source>
</evidence>
<keyword evidence="8" id="KW-1185">Reference proteome</keyword>
<reference evidence="7 8" key="1">
    <citation type="submission" date="2014-06" db="EMBL/GenBank/DDBJ databases">
        <title>Saccharopolyspora rectivirgula DSM-43113 Genome sequencing.</title>
        <authorList>
            <person name="Barrera C."/>
            <person name="Millon L."/>
            <person name="Rognon B."/>
            <person name="Zaugg C."/>
            <person name="Monod M."/>
        </authorList>
    </citation>
    <scope>NUCLEOTIDE SEQUENCE [LARGE SCALE GENOMIC DNA]</scope>
    <source>
        <strain evidence="7 8">DSM 43113</strain>
    </source>
</reference>
<dbReference type="RefSeq" id="WP_029720079.1">
    <property type="nucleotide sequence ID" value="NZ_JAJUIW010000046.1"/>
</dbReference>
<dbReference type="GO" id="GO:0004619">
    <property type="term" value="F:phosphoglycerate mutase activity"/>
    <property type="evidence" value="ECO:0007669"/>
    <property type="project" value="UniProtKB-EC"/>
</dbReference>
<feature type="binding site" evidence="6">
    <location>
        <position position="60"/>
    </location>
    <ligand>
        <name>substrate</name>
    </ligand>
</feature>
<dbReference type="Proteomes" id="UP000031419">
    <property type="component" value="Unassembled WGS sequence"/>
</dbReference>
<dbReference type="AlphaFoldDB" id="A0A073AYP7"/>
<dbReference type="PROSITE" id="PS00175">
    <property type="entry name" value="PG_MUTASE"/>
    <property type="match status" value="1"/>
</dbReference>
<dbReference type="InterPro" id="IPR013078">
    <property type="entry name" value="His_Pase_superF_clade-1"/>
</dbReference>
<keyword evidence="4" id="KW-0413">Isomerase</keyword>
<keyword evidence="3" id="KW-0324">Glycolysis</keyword>
<dbReference type="PANTHER" id="PTHR11931">
    <property type="entry name" value="PHOSPHOGLYCERATE MUTASE"/>
    <property type="match status" value="1"/>
</dbReference>
<protein>
    <recommendedName>
        <fullName evidence="2">phosphoglycerate mutase (2,3-diphosphoglycerate-dependent)</fullName>
        <ecNumber evidence="2">5.4.2.11</ecNumber>
    </recommendedName>
</protein>
<dbReference type="PIRSF" id="PIRSF000709">
    <property type="entry name" value="6PFK_2-Ptase"/>
    <property type="match status" value="1"/>
</dbReference>
<dbReference type="EMBL" id="JNVU01000029">
    <property type="protein sequence ID" value="KEI44162.1"/>
    <property type="molecule type" value="Genomic_DNA"/>
</dbReference>
<evidence type="ECO:0000256" key="5">
    <source>
        <dbReference type="PIRSR" id="PIRSR613078-1"/>
    </source>
</evidence>
<evidence type="ECO:0000256" key="4">
    <source>
        <dbReference type="ARBA" id="ARBA00023235"/>
    </source>
</evidence>
<gene>
    <name evidence="7" type="ORF">GU90_11865</name>
</gene>
<dbReference type="InterPro" id="IPR001345">
    <property type="entry name" value="PG/BPGM_mutase_AS"/>
</dbReference>
<comment type="similarity">
    <text evidence="1">Belongs to the phosphoglycerate mutase family. BPG-dependent PGAM subfamily.</text>
</comment>
<name>A0A073AYP7_9PSEU</name>
<dbReference type="InterPro" id="IPR029033">
    <property type="entry name" value="His_PPase_superfam"/>
</dbReference>
<evidence type="ECO:0000256" key="2">
    <source>
        <dbReference type="ARBA" id="ARBA00012028"/>
    </source>
</evidence>
<dbReference type="STRING" id="28042.GU90_11865"/>
<proteinExistence type="inferred from homology"/>
<dbReference type="Gene3D" id="3.40.50.1240">
    <property type="entry name" value="Phosphoglycerate mutase-like"/>
    <property type="match status" value="1"/>
</dbReference>
<dbReference type="SMART" id="SM00855">
    <property type="entry name" value="PGAM"/>
    <property type="match status" value="1"/>
</dbReference>
<evidence type="ECO:0000256" key="3">
    <source>
        <dbReference type="ARBA" id="ARBA00023152"/>
    </source>
</evidence>
<comment type="caution">
    <text evidence="7">The sequence shown here is derived from an EMBL/GenBank/DDBJ whole genome shotgun (WGS) entry which is preliminary data.</text>
</comment>
<accession>A0A073AYP7</accession>
<feature type="active site" description="Tele-phosphohistidine intermediate" evidence="5">
    <location>
        <position position="11"/>
    </location>
</feature>
<evidence type="ECO:0000256" key="6">
    <source>
        <dbReference type="PIRSR" id="PIRSR613078-2"/>
    </source>
</evidence>
<organism evidence="7 8">
    <name type="scientific">Saccharopolyspora rectivirgula</name>
    <dbReference type="NCBI Taxonomy" id="28042"/>
    <lineage>
        <taxon>Bacteria</taxon>
        <taxon>Bacillati</taxon>
        <taxon>Actinomycetota</taxon>
        <taxon>Actinomycetes</taxon>
        <taxon>Pseudonocardiales</taxon>
        <taxon>Pseudonocardiaceae</taxon>
        <taxon>Saccharopolyspora</taxon>
    </lineage>
</organism>
<dbReference type="GO" id="GO:0006096">
    <property type="term" value="P:glycolytic process"/>
    <property type="evidence" value="ECO:0007669"/>
    <property type="project" value="UniProtKB-KW"/>
</dbReference>
<evidence type="ECO:0000256" key="1">
    <source>
        <dbReference type="ARBA" id="ARBA00006717"/>
    </source>
</evidence>
<feature type="active site" description="Proton donor/acceptor" evidence="5">
    <location>
        <position position="84"/>
    </location>
</feature>
<dbReference type="eggNOG" id="COG0406">
    <property type="taxonomic scope" value="Bacteria"/>
</dbReference>
<evidence type="ECO:0000313" key="7">
    <source>
        <dbReference type="EMBL" id="KEI44162.1"/>
    </source>
</evidence>
<feature type="binding site" evidence="6">
    <location>
        <begin position="10"/>
        <end position="17"/>
    </location>
    <ligand>
        <name>substrate</name>
    </ligand>
</feature>
<dbReference type="InterPro" id="IPR005952">
    <property type="entry name" value="Phosphogly_mut1"/>
</dbReference>
<dbReference type="OrthoDB" id="9781415at2"/>
<dbReference type="Pfam" id="PF00300">
    <property type="entry name" value="His_Phos_1"/>
    <property type="match status" value="1"/>
</dbReference>
<sequence>MTLERLVLWRHGETSYNLAGRIQGHLDTELTEAGQEQARKAAPVVAEYAPDVLVCSDLRRAQDTAAALTEITGLQPRLDKRLRETHLGEWQGLSGAEVEMGWPGAMLTWRQNPEWAPPGGESRVEVSERAVEVVEELDQQYSGTALLCAHGGLIIGLTAKLLGLPHELWPSLGGVANCHWVVLIRRAGTGRKWVLNAYNAGVQS</sequence>
<dbReference type="EC" id="5.4.2.11" evidence="2"/>
<dbReference type="CDD" id="cd07067">
    <property type="entry name" value="HP_PGM_like"/>
    <property type="match status" value="1"/>
</dbReference>